<dbReference type="EMBL" id="JAGSXJ010000033">
    <property type="protein sequence ID" value="KAH6668676.1"/>
    <property type="molecule type" value="Genomic_DNA"/>
</dbReference>
<evidence type="ECO:0000256" key="1">
    <source>
        <dbReference type="SAM" id="Phobius"/>
    </source>
</evidence>
<dbReference type="OrthoDB" id="4847816at2759"/>
<keyword evidence="3" id="KW-1185">Reference proteome</keyword>
<organism evidence="2 3">
    <name type="scientific">Plectosphaerella plurivora</name>
    <dbReference type="NCBI Taxonomy" id="936078"/>
    <lineage>
        <taxon>Eukaryota</taxon>
        <taxon>Fungi</taxon>
        <taxon>Dikarya</taxon>
        <taxon>Ascomycota</taxon>
        <taxon>Pezizomycotina</taxon>
        <taxon>Sordariomycetes</taxon>
        <taxon>Hypocreomycetidae</taxon>
        <taxon>Glomerellales</taxon>
        <taxon>Plectosphaerellaceae</taxon>
        <taxon>Plectosphaerella</taxon>
    </lineage>
</organism>
<evidence type="ECO:0000313" key="3">
    <source>
        <dbReference type="Proteomes" id="UP000770015"/>
    </source>
</evidence>
<proteinExistence type="predicted"/>
<feature type="transmembrane region" description="Helical" evidence="1">
    <location>
        <begin position="150"/>
        <end position="170"/>
    </location>
</feature>
<keyword evidence="1" id="KW-0812">Transmembrane</keyword>
<accession>A0A9P9A5S6</accession>
<evidence type="ECO:0000313" key="2">
    <source>
        <dbReference type="EMBL" id="KAH6668676.1"/>
    </source>
</evidence>
<reference evidence="2" key="1">
    <citation type="journal article" date="2021" name="Nat. Commun.">
        <title>Genetic determinants of endophytism in the Arabidopsis root mycobiome.</title>
        <authorList>
            <person name="Mesny F."/>
            <person name="Miyauchi S."/>
            <person name="Thiergart T."/>
            <person name="Pickel B."/>
            <person name="Atanasova L."/>
            <person name="Karlsson M."/>
            <person name="Huettel B."/>
            <person name="Barry K.W."/>
            <person name="Haridas S."/>
            <person name="Chen C."/>
            <person name="Bauer D."/>
            <person name="Andreopoulos W."/>
            <person name="Pangilinan J."/>
            <person name="LaButti K."/>
            <person name="Riley R."/>
            <person name="Lipzen A."/>
            <person name="Clum A."/>
            <person name="Drula E."/>
            <person name="Henrissat B."/>
            <person name="Kohler A."/>
            <person name="Grigoriev I.V."/>
            <person name="Martin F.M."/>
            <person name="Hacquard S."/>
        </authorList>
    </citation>
    <scope>NUCLEOTIDE SEQUENCE</scope>
    <source>
        <strain evidence="2">MPI-SDFR-AT-0117</strain>
    </source>
</reference>
<feature type="transmembrane region" description="Helical" evidence="1">
    <location>
        <begin position="244"/>
        <end position="269"/>
    </location>
</feature>
<gene>
    <name evidence="2" type="ORF">F5X68DRAFT_249465</name>
</gene>
<dbReference type="Proteomes" id="UP000770015">
    <property type="component" value="Unassembled WGS sequence"/>
</dbReference>
<keyword evidence="1" id="KW-0472">Membrane</keyword>
<sequence>MVTYAPTEPQLQIDWVFRSLAHAQVAGSPGVIDDPQYLKTNAYRGDVNLTVNVEKIHHSMPVVVAEILSTGPRFESDTAGPPSLFVHRALFYPCAQTYLNLSATPEAMPMPGAKILTEPMGFIEDDRLFTDLYRVPSTGEIMIFYNFSHLLILEFLFSFFSSLSANVVFVSDMRDEEYMLTVAHFTVEKTLGPWVRHQGVGRAIKNIVTTLGSLIRNDELGDNMAAQMLEGVAWEMEVYFNVRWAWITVIVVETPCITILLAISIALTWRDSLVRDSSFALLLHGLEGWDTVRLSGPETTSSLDKMAKGMPAKLEAGQDGILRFQKQDQEGDGESTK</sequence>
<keyword evidence="1" id="KW-1133">Transmembrane helix</keyword>
<dbReference type="PANTHER" id="PTHR35394:SF5">
    <property type="entry name" value="DUF3176 DOMAIN-CONTAINING PROTEIN"/>
    <property type="match status" value="1"/>
</dbReference>
<name>A0A9P9A5S6_9PEZI</name>
<dbReference type="AlphaFoldDB" id="A0A9P9A5S6"/>
<protein>
    <submittedName>
        <fullName evidence="2">Uncharacterized protein</fullName>
    </submittedName>
</protein>
<dbReference type="PANTHER" id="PTHR35394">
    <property type="entry name" value="DUF3176 DOMAIN-CONTAINING PROTEIN"/>
    <property type="match status" value="1"/>
</dbReference>
<comment type="caution">
    <text evidence="2">The sequence shown here is derived from an EMBL/GenBank/DDBJ whole genome shotgun (WGS) entry which is preliminary data.</text>
</comment>